<keyword evidence="2" id="KW-1185">Reference proteome</keyword>
<name>A0AAV9TXE1_9PEZI</name>
<gene>
    <name evidence="1" type="ORF">TWF696_003364</name>
</gene>
<reference evidence="1 2" key="1">
    <citation type="submission" date="2019-10" db="EMBL/GenBank/DDBJ databases">
        <authorList>
            <person name="Palmer J.M."/>
        </authorList>
    </citation>
    <scope>NUCLEOTIDE SEQUENCE [LARGE SCALE GENOMIC DNA]</scope>
    <source>
        <strain evidence="1 2">TWF696</strain>
    </source>
</reference>
<dbReference type="AlphaFoldDB" id="A0AAV9TXE1"/>
<sequence length="124" mass="13961">MDTHVCHNDEVRRADGHVAWILQDPERSYIASVLDVEGSDIQGDVLMEQPRKTCTGCGKRSGLDDMVHNSMELGIHNSKFIIDVLVHGIGLDRQVPAHDVRCSRCGEPMGRFQWSRNVSWSSFI</sequence>
<dbReference type="Proteomes" id="UP001375240">
    <property type="component" value="Unassembled WGS sequence"/>
</dbReference>
<protein>
    <submittedName>
        <fullName evidence="1">Uncharacterized protein</fullName>
    </submittedName>
</protein>
<organism evidence="1 2">
    <name type="scientific">Orbilia brochopaga</name>
    <dbReference type="NCBI Taxonomy" id="3140254"/>
    <lineage>
        <taxon>Eukaryota</taxon>
        <taxon>Fungi</taxon>
        <taxon>Dikarya</taxon>
        <taxon>Ascomycota</taxon>
        <taxon>Pezizomycotina</taxon>
        <taxon>Orbiliomycetes</taxon>
        <taxon>Orbiliales</taxon>
        <taxon>Orbiliaceae</taxon>
        <taxon>Orbilia</taxon>
    </lineage>
</organism>
<evidence type="ECO:0000313" key="1">
    <source>
        <dbReference type="EMBL" id="KAK6330473.1"/>
    </source>
</evidence>
<proteinExistence type="predicted"/>
<comment type="caution">
    <text evidence="1">The sequence shown here is derived from an EMBL/GenBank/DDBJ whole genome shotgun (WGS) entry which is preliminary data.</text>
</comment>
<accession>A0AAV9TXE1</accession>
<evidence type="ECO:0000313" key="2">
    <source>
        <dbReference type="Proteomes" id="UP001375240"/>
    </source>
</evidence>
<dbReference type="EMBL" id="JAVHNQ010000017">
    <property type="protein sequence ID" value="KAK6330473.1"/>
    <property type="molecule type" value="Genomic_DNA"/>
</dbReference>